<reference evidence="1 2" key="1">
    <citation type="submission" date="2016-03" db="EMBL/GenBank/DDBJ databases">
        <authorList>
            <person name="Cho S.-Y."/>
            <person name="Lim S."/>
            <person name="Kim H."/>
            <person name="Soh E.H."/>
            <person name="Moon J.S."/>
        </authorList>
    </citation>
    <scope>NUCLEOTIDE SEQUENCE [LARGE SCALE GENOMIC DNA]</scope>
    <source>
        <strain evidence="1 2">KCTC 3810</strain>
    </source>
</reference>
<evidence type="ECO:0000313" key="2">
    <source>
        <dbReference type="Proteomes" id="UP000078447"/>
    </source>
</evidence>
<dbReference type="EMBL" id="LVVL01000001">
    <property type="protein sequence ID" value="OAN15675.1"/>
    <property type="molecule type" value="Genomic_DNA"/>
</dbReference>
<sequence length="227" mass="26678">MAEIMIMEEKIIEKDAMNLGYPLEMGGALKTAYFIDVSRIEKDGADENKEFLIEFLIHQQVFPLYVSFVDEYELHEEHDAFFKQNKLSYVVLDLDTQFRSGDVKVRYKEYHPCYTITVQNAEELRLVLNKTYWLASENLFYTISYSDNLSFKLGEIKWWRMKLIRPIGVLTMHSNMTCFKIAHDGNGFYLLSNDESYIPIEHLVTRLPKGTVISQINDDWLLDDETD</sequence>
<organism evidence="1 2">
    <name type="scientific">Exiguobacterium undae</name>
    <dbReference type="NCBI Taxonomy" id="169177"/>
    <lineage>
        <taxon>Bacteria</taxon>
        <taxon>Bacillati</taxon>
        <taxon>Bacillota</taxon>
        <taxon>Bacilli</taxon>
        <taxon>Bacillales</taxon>
        <taxon>Bacillales Family XII. Incertae Sedis</taxon>
        <taxon>Exiguobacterium</taxon>
    </lineage>
</organism>
<dbReference type="RefSeq" id="WP_028106488.1">
    <property type="nucleotide sequence ID" value="NZ_LVVL01000001.1"/>
</dbReference>
<dbReference type="Proteomes" id="UP000078447">
    <property type="component" value="Unassembled WGS sequence"/>
</dbReference>
<evidence type="ECO:0000313" key="1">
    <source>
        <dbReference type="EMBL" id="OAN15675.1"/>
    </source>
</evidence>
<protein>
    <submittedName>
        <fullName evidence="1">Uncharacterized protein</fullName>
    </submittedName>
</protein>
<gene>
    <name evidence="1" type="ORF">A3783_07005</name>
</gene>
<proteinExistence type="predicted"/>
<comment type="caution">
    <text evidence="1">The sequence shown here is derived from an EMBL/GenBank/DDBJ whole genome shotgun (WGS) entry which is preliminary data.</text>
</comment>
<name>A0ABX2VBU6_9BACL</name>
<keyword evidence="2" id="KW-1185">Reference proteome</keyword>
<accession>A0ABX2VBU6</accession>